<dbReference type="PANTHER" id="PTHR43329">
    <property type="entry name" value="EPOXIDE HYDROLASE"/>
    <property type="match status" value="1"/>
</dbReference>
<dbReference type="InterPro" id="IPR000639">
    <property type="entry name" value="Epox_hydrolase-like"/>
</dbReference>
<protein>
    <submittedName>
        <fullName evidence="2">Dehalogenase</fullName>
    </submittedName>
</protein>
<keyword evidence="3" id="KW-1185">Reference proteome</keyword>
<dbReference type="Pfam" id="PF00561">
    <property type="entry name" value="Abhydrolase_1"/>
    <property type="match status" value="1"/>
</dbReference>
<keyword evidence="1" id="KW-0378">Hydrolase</keyword>
<reference evidence="2 3" key="1">
    <citation type="journal article" date="2019" name="Int. J. Syst. Evol. Microbiol.">
        <title>Capsulimonas corticalis gen. nov., sp. nov., an aerobic capsulated bacterium, of a novel bacterial order, Capsulimonadales ord. nov., of the class Armatimonadia of the phylum Armatimonadetes.</title>
        <authorList>
            <person name="Li J."/>
            <person name="Kudo C."/>
            <person name="Tonouchi A."/>
        </authorList>
    </citation>
    <scope>NUCLEOTIDE SEQUENCE [LARGE SCALE GENOMIC DNA]</scope>
    <source>
        <strain evidence="2 3">AX-7</strain>
    </source>
</reference>
<organism evidence="2 3">
    <name type="scientific">Capsulimonas corticalis</name>
    <dbReference type="NCBI Taxonomy" id="2219043"/>
    <lineage>
        <taxon>Bacteria</taxon>
        <taxon>Bacillati</taxon>
        <taxon>Armatimonadota</taxon>
        <taxon>Armatimonadia</taxon>
        <taxon>Capsulimonadales</taxon>
        <taxon>Capsulimonadaceae</taxon>
        <taxon>Capsulimonas</taxon>
    </lineage>
</organism>
<dbReference type="OrthoDB" id="9780765at2"/>
<evidence type="ECO:0000256" key="1">
    <source>
        <dbReference type="ARBA" id="ARBA00022801"/>
    </source>
</evidence>
<dbReference type="EMBL" id="AP025739">
    <property type="protein sequence ID" value="BDI28511.1"/>
    <property type="molecule type" value="Genomic_DNA"/>
</dbReference>
<proteinExistence type="predicted"/>
<name>A0A402D360_9BACT</name>
<accession>A0A402D360</accession>
<dbReference type="RefSeq" id="WP_119323973.1">
    <property type="nucleotide sequence ID" value="NZ_AP025739.1"/>
</dbReference>
<sequence length="341" mass="37456">MKLGNLSRRIRIGGAGLAAAFALAGHGAAMGQGSGQFDTSDAALVKTLPGFENGSAKVNGIQMHYVAGGKGAPLVLLPGWPETWWEYHKVMPALGRRFHVIVVDIRGMGATDKPAGGYDKKTMAEDVYQLVRHLGYTKVNIAGHDIGSMVAFSFAANHPEATRKLAVMDVPHPYDAFKSIPILPEYGKFGKKIDAAHPLFPWWFSVMQVPDLPEKLFAGRYGILQNWAFDYLTKDSSSIDARDRAVFTSAYATQAGIHGGDSWFQAFPKDIVDNKKYNNLKMPILGLGSTGYAWLKDALPRQAKHTRVIKIENSGHYFLDERPTLLTNLLSEFFRAPDGAF</sequence>
<dbReference type="GO" id="GO:0016787">
    <property type="term" value="F:hydrolase activity"/>
    <property type="evidence" value="ECO:0007669"/>
    <property type="project" value="UniProtKB-KW"/>
</dbReference>
<gene>
    <name evidence="2" type="ORF">CCAX7_005620</name>
</gene>
<evidence type="ECO:0000313" key="3">
    <source>
        <dbReference type="Proteomes" id="UP000287394"/>
    </source>
</evidence>
<dbReference type="PRINTS" id="PR00111">
    <property type="entry name" value="ABHYDROLASE"/>
</dbReference>
<dbReference type="Proteomes" id="UP000287394">
    <property type="component" value="Chromosome"/>
</dbReference>
<dbReference type="InterPro" id="IPR000073">
    <property type="entry name" value="AB_hydrolase_1"/>
</dbReference>
<dbReference type="SUPFAM" id="SSF53474">
    <property type="entry name" value="alpha/beta-Hydrolases"/>
    <property type="match status" value="1"/>
</dbReference>
<dbReference type="PRINTS" id="PR00412">
    <property type="entry name" value="EPOXHYDRLASE"/>
</dbReference>
<dbReference type="KEGG" id="ccot:CCAX7_005620"/>
<evidence type="ECO:0000313" key="2">
    <source>
        <dbReference type="EMBL" id="BDI28511.1"/>
    </source>
</evidence>
<dbReference type="InterPro" id="IPR029058">
    <property type="entry name" value="AB_hydrolase_fold"/>
</dbReference>
<dbReference type="AlphaFoldDB" id="A0A402D360"/>
<dbReference type="Gene3D" id="3.40.50.1820">
    <property type="entry name" value="alpha/beta hydrolase"/>
    <property type="match status" value="1"/>
</dbReference>